<protein>
    <submittedName>
        <fullName evidence="3">Recombinase family protein</fullName>
    </submittedName>
</protein>
<dbReference type="Proteomes" id="UP001596484">
    <property type="component" value="Unassembled WGS sequence"/>
</dbReference>
<dbReference type="PROSITE" id="PS51736">
    <property type="entry name" value="RECOMBINASES_3"/>
    <property type="match status" value="1"/>
</dbReference>
<dbReference type="InterPro" id="IPR006119">
    <property type="entry name" value="Resolv_N"/>
</dbReference>
<evidence type="ECO:0000313" key="4">
    <source>
        <dbReference type="Proteomes" id="UP001596484"/>
    </source>
</evidence>
<gene>
    <name evidence="3" type="ORF">ACFQS9_07080</name>
</gene>
<dbReference type="SUPFAM" id="SSF53041">
    <property type="entry name" value="Resolvase-like"/>
    <property type="match status" value="1"/>
</dbReference>
<dbReference type="InterPro" id="IPR036162">
    <property type="entry name" value="Resolvase-like_N_sf"/>
</dbReference>
<sequence>MKTGIYVRISSDPTGKGLGVQRQEADCRDLADQLGWTVVEVYTDNDLSAFSGKARPGYERLLADLGSGRIEAVIAWHTDRLYRRMADLAPFIEVVRAARAQVRTVKAGELDLSTASGVMTAEILGSVAQHEVAHAQERMVAAHQQKAHSGRWTGTMRAFGYTQDGSAVIEVEAQAIRDAARDVLAGVSSAAIARRWNAAGLTTTQGRPWDFRRIAQILGNPTYAALATYKGVVVGPGNWEPILDGATHEALVGLLDSRRTPGRPRRWQGSGTYLCGRCGSVVRTYTVKGVSFYQCRAHQHLARKLTDVDGYVDTLVMGRLGAPDAHLVIERHDIDLPALQGKRDGLQLRLDQLAEMFRSGEIEASQLRVGTTGLRADIALVDAELAAAATRDPLSELVLSEGDIRERWSGMEVAERAAVIRVLMTVTIQPCPRGRRGFDPRYIEIDWKR</sequence>
<dbReference type="InterPro" id="IPR038109">
    <property type="entry name" value="DNA_bind_recomb_sf"/>
</dbReference>
<dbReference type="Pfam" id="PF00239">
    <property type="entry name" value="Resolvase"/>
    <property type="match status" value="1"/>
</dbReference>
<dbReference type="InterPro" id="IPR011109">
    <property type="entry name" value="DNA_bind_recombinase_dom"/>
</dbReference>
<feature type="domain" description="Recombinase" evidence="2">
    <location>
        <begin position="158"/>
        <end position="261"/>
    </location>
</feature>
<proteinExistence type="predicted"/>
<dbReference type="Pfam" id="PF07508">
    <property type="entry name" value="Recombinase"/>
    <property type="match status" value="1"/>
</dbReference>
<feature type="domain" description="Resolvase/invertase-type recombinase catalytic" evidence="1">
    <location>
        <begin position="2"/>
        <end position="150"/>
    </location>
</feature>
<dbReference type="SMART" id="SM00857">
    <property type="entry name" value="Resolvase"/>
    <property type="match status" value="1"/>
</dbReference>
<dbReference type="PANTHER" id="PTHR30461">
    <property type="entry name" value="DNA-INVERTASE FROM LAMBDOID PROPHAGE"/>
    <property type="match status" value="1"/>
</dbReference>
<evidence type="ECO:0000259" key="1">
    <source>
        <dbReference type="PROSITE" id="PS51736"/>
    </source>
</evidence>
<dbReference type="EMBL" id="JBHTCS010000009">
    <property type="protein sequence ID" value="MFC7447649.1"/>
    <property type="molecule type" value="Genomic_DNA"/>
</dbReference>
<evidence type="ECO:0000313" key="3">
    <source>
        <dbReference type="EMBL" id="MFC7447649.1"/>
    </source>
</evidence>
<dbReference type="PANTHER" id="PTHR30461:SF23">
    <property type="entry name" value="DNA RECOMBINASE-RELATED"/>
    <property type="match status" value="1"/>
</dbReference>
<dbReference type="PROSITE" id="PS51737">
    <property type="entry name" value="RECOMBINASE_DNA_BIND"/>
    <property type="match status" value="1"/>
</dbReference>
<dbReference type="RefSeq" id="WP_378402886.1">
    <property type="nucleotide sequence ID" value="NZ_JBHTCS010000009.1"/>
</dbReference>
<dbReference type="CDD" id="cd00338">
    <property type="entry name" value="Ser_Recombinase"/>
    <property type="match status" value="1"/>
</dbReference>
<dbReference type="InterPro" id="IPR050639">
    <property type="entry name" value="SSR_resolvase"/>
</dbReference>
<accession>A0ABW2RVQ2</accession>
<reference evidence="4" key="1">
    <citation type="journal article" date="2019" name="Int. J. Syst. Evol. Microbiol.">
        <title>The Global Catalogue of Microorganisms (GCM) 10K type strain sequencing project: providing services to taxonomists for standard genome sequencing and annotation.</title>
        <authorList>
            <consortium name="The Broad Institute Genomics Platform"/>
            <consortium name="The Broad Institute Genome Sequencing Center for Infectious Disease"/>
            <person name="Wu L."/>
            <person name="Ma J."/>
        </authorList>
    </citation>
    <scope>NUCLEOTIDE SEQUENCE [LARGE SCALE GENOMIC DNA]</scope>
    <source>
        <strain evidence="4">ICMP 19430</strain>
    </source>
</reference>
<comment type="caution">
    <text evidence="3">The sequence shown here is derived from an EMBL/GenBank/DDBJ whole genome shotgun (WGS) entry which is preliminary data.</text>
</comment>
<name>A0ABW2RVQ2_9NOCA</name>
<dbReference type="Gene3D" id="3.40.50.1390">
    <property type="entry name" value="Resolvase, N-terminal catalytic domain"/>
    <property type="match status" value="1"/>
</dbReference>
<keyword evidence="4" id="KW-1185">Reference proteome</keyword>
<organism evidence="3 4">
    <name type="scientific">Rhodococcus daqingensis</name>
    <dbReference type="NCBI Taxonomy" id="2479363"/>
    <lineage>
        <taxon>Bacteria</taxon>
        <taxon>Bacillati</taxon>
        <taxon>Actinomycetota</taxon>
        <taxon>Actinomycetes</taxon>
        <taxon>Mycobacteriales</taxon>
        <taxon>Nocardiaceae</taxon>
        <taxon>Rhodococcus</taxon>
    </lineage>
</organism>
<dbReference type="Gene3D" id="3.90.1750.20">
    <property type="entry name" value="Putative Large Serine Recombinase, Chain B, Domain 2"/>
    <property type="match status" value="1"/>
</dbReference>
<evidence type="ECO:0000259" key="2">
    <source>
        <dbReference type="PROSITE" id="PS51737"/>
    </source>
</evidence>